<dbReference type="Gene3D" id="2.60.40.3960">
    <property type="entry name" value="Velvet domain"/>
    <property type="match status" value="1"/>
</dbReference>
<evidence type="ECO:0000313" key="8">
    <source>
        <dbReference type="Proteomes" id="UP000305362"/>
    </source>
</evidence>
<name>A0A4T0M9V4_9BASI</name>
<sequence>MWPFTSNTEKSEGTNVQNIEQNTTTTNDPTSNLSASSAQDVLSIDPTTLHPMADVGDKLDYLLLDDDKLSELPGSETALPSRGWTDDLCYGVGTTYVSGGSMVLLILHHLTVHKGLGIGGLWGIREGMNKKLAAPVTRLRINAILNSVTKRGSFIGNSGGVLALVYNISNSSLDSIRGKHDVLNSMGAGAISGALFKSTVLSPRNDDDDKDVQFSSQDSLNGRMHLLEIIQSPLRSAAFGSSYYSRLPLAPPLVVRLLVKNTDGKYIDM</sequence>
<evidence type="ECO:0000313" key="7">
    <source>
        <dbReference type="EMBL" id="TIC71689.1"/>
    </source>
</evidence>
<dbReference type="InterPro" id="IPR038491">
    <property type="entry name" value="Velvet_dom_sf"/>
</dbReference>
<dbReference type="AlphaFoldDB" id="A0A4T0M9V4"/>
<dbReference type="PANTHER" id="PTHR15371">
    <property type="entry name" value="TIM23"/>
    <property type="match status" value="1"/>
</dbReference>
<organism evidence="6 9">
    <name type="scientific">Wallemia mellicola</name>
    <dbReference type="NCBI Taxonomy" id="1708541"/>
    <lineage>
        <taxon>Eukaryota</taxon>
        <taxon>Fungi</taxon>
        <taxon>Dikarya</taxon>
        <taxon>Basidiomycota</taxon>
        <taxon>Wallemiomycotina</taxon>
        <taxon>Wallemiomycetes</taxon>
        <taxon>Wallemiales</taxon>
        <taxon>Wallemiaceae</taxon>
        <taxon>Wallemia</taxon>
    </lineage>
</organism>
<proteinExistence type="predicted"/>
<evidence type="ECO:0000313" key="6">
    <source>
        <dbReference type="EMBL" id="TIC34604.1"/>
    </source>
</evidence>
<dbReference type="Proteomes" id="UP000305362">
    <property type="component" value="Unassembled WGS sequence"/>
</dbReference>
<accession>A0A4T0M9V4</accession>
<evidence type="ECO:0000256" key="4">
    <source>
        <dbReference type="ARBA" id="ARBA00023136"/>
    </source>
</evidence>
<evidence type="ECO:0000256" key="3">
    <source>
        <dbReference type="ARBA" id="ARBA00022989"/>
    </source>
</evidence>
<evidence type="ECO:0000256" key="2">
    <source>
        <dbReference type="ARBA" id="ARBA00022692"/>
    </source>
</evidence>
<dbReference type="EMBL" id="SPRV01000002">
    <property type="protein sequence ID" value="TIC71689.1"/>
    <property type="molecule type" value="Genomic_DNA"/>
</dbReference>
<dbReference type="GO" id="GO:0005744">
    <property type="term" value="C:TIM23 mitochondrial import inner membrane translocase complex"/>
    <property type="evidence" value="ECO:0007669"/>
    <property type="project" value="TreeGrafter"/>
</dbReference>
<comment type="caution">
    <text evidence="6">The sequence shown here is derived from an EMBL/GenBank/DDBJ whole genome shotgun (WGS) entry which is preliminary data.</text>
</comment>
<protein>
    <submittedName>
        <fullName evidence="6">Tim17-domain-containing protein</fullName>
    </submittedName>
</protein>
<dbReference type="PANTHER" id="PTHR15371:SF0">
    <property type="entry name" value="SD19278P"/>
    <property type="match status" value="1"/>
</dbReference>
<keyword evidence="4" id="KW-0472">Membrane</keyword>
<dbReference type="OrthoDB" id="159299at2759"/>
<dbReference type="Pfam" id="PF02466">
    <property type="entry name" value="Tim17"/>
    <property type="match status" value="1"/>
</dbReference>
<reference evidence="8 9" key="1">
    <citation type="submission" date="2019-03" db="EMBL/GenBank/DDBJ databases">
        <title>Sequencing 25 genomes of Wallemia mellicola.</title>
        <authorList>
            <person name="Gostincar C."/>
        </authorList>
    </citation>
    <scope>NUCLEOTIDE SEQUENCE [LARGE SCALE GENOMIC DNA]</scope>
    <source>
        <strain evidence="7 8">EXF-1277</strain>
        <strain evidence="6 9">EXF-8738</strain>
    </source>
</reference>
<keyword evidence="3" id="KW-1133">Transmembrane helix</keyword>
<evidence type="ECO:0000256" key="5">
    <source>
        <dbReference type="SAM" id="MobiDB-lite"/>
    </source>
</evidence>
<feature type="region of interest" description="Disordered" evidence="5">
    <location>
        <begin position="1"/>
        <end position="37"/>
    </location>
</feature>
<comment type="subcellular location">
    <subcellularLocation>
        <location evidence="1">Membrane</location>
        <topology evidence="1">Multi-pass membrane protein</topology>
    </subcellularLocation>
</comment>
<evidence type="ECO:0000313" key="9">
    <source>
        <dbReference type="Proteomes" id="UP000305647"/>
    </source>
</evidence>
<keyword evidence="2" id="KW-0812">Transmembrane</keyword>
<dbReference type="EMBL" id="SPRO01000001">
    <property type="protein sequence ID" value="TIC34604.1"/>
    <property type="molecule type" value="Genomic_DNA"/>
</dbReference>
<evidence type="ECO:0000256" key="1">
    <source>
        <dbReference type="ARBA" id="ARBA00004141"/>
    </source>
</evidence>
<dbReference type="InterPro" id="IPR045238">
    <property type="entry name" value="Tim23-like"/>
</dbReference>
<dbReference type="GO" id="GO:0030150">
    <property type="term" value="P:protein import into mitochondrial matrix"/>
    <property type="evidence" value="ECO:0007669"/>
    <property type="project" value="TreeGrafter"/>
</dbReference>
<gene>
    <name evidence="7" type="ORF">E3Q03_00443</name>
    <name evidence="6" type="ORF">E3Q10_00262</name>
</gene>
<dbReference type="GO" id="GO:0008320">
    <property type="term" value="F:protein transmembrane transporter activity"/>
    <property type="evidence" value="ECO:0007669"/>
    <property type="project" value="TreeGrafter"/>
</dbReference>
<dbReference type="Proteomes" id="UP000305647">
    <property type="component" value="Unassembled WGS sequence"/>
</dbReference>